<gene>
    <name evidence="1" type="ORF">LCGC14_2201750</name>
</gene>
<comment type="caution">
    <text evidence="1">The sequence shown here is derived from an EMBL/GenBank/DDBJ whole genome shotgun (WGS) entry which is preliminary data.</text>
</comment>
<reference evidence="1" key="1">
    <citation type="journal article" date="2015" name="Nature">
        <title>Complex archaea that bridge the gap between prokaryotes and eukaryotes.</title>
        <authorList>
            <person name="Spang A."/>
            <person name="Saw J.H."/>
            <person name="Jorgensen S.L."/>
            <person name="Zaremba-Niedzwiedzka K."/>
            <person name="Martijn J."/>
            <person name="Lind A.E."/>
            <person name="van Eijk R."/>
            <person name="Schleper C."/>
            <person name="Guy L."/>
            <person name="Ettema T.J."/>
        </authorList>
    </citation>
    <scope>NUCLEOTIDE SEQUENCE</scope>
</reference>
<name>A0A0F9GCE6_9ZZZZ</name>
<sequence>MIVLASRTLPARTKLTGEDTTIVILSGGSIKVETSPGGIEVLNATCPTGKTWKVAISVSIDEE</sequence>
<dbReference type="AlphaFoldDB" id="A0A0F9GCE6"/>
<evidence type="ECO:0000313" key="1">
    <source>
        <dbReference type="EMBL" id="KKL60797.1"/>
    </source>
</evidence>
<accession>A0A0F9GCE6</accession>
<organism evidence="1">
    <name type="scientific">marine sediment metagenome</name>
    <dbReference type="NCBI Taxonomy" id="412755"/>
    <lineage>
        <taxon>unclassified sequences</taxon>
        <taxon>metagenomes</taxon>
        <taxon>ecological metagenomes</taxon>
    </lineage>
</organism>
<dbReference type="EMBL" id="LAZR01029028">
    <property type="protein sequence ID" value="KKL60797.1"/>
    <property type="molecule type" value="Genomic_DNA"/>
</dbReference>
<proteinExistence type="predicted"/>
<protein>
    <submittedName>
        <fullName evidence="1">Uncharacterized protein</fullName>
    </submittedName>
</protein>